<sequence>MHAGASSGGVATATSSAAPGGISGAMILAAGFGTRLRPLTDERPKPLVWIGDRPLLAHLVERLARAGVQRVVMNTFHRAEDFGGAALSALALPVTVLREVEILGTAGGVANAAEALGAGNVLVWNGDILVDLDVATLGATHAAAVRDKKVGATLGVAPRARGTGTVGVGAGGEVVRLRGERFGEEVAGGDFVGVQVIAPELRRRLPAQGCLVGDGYLPWLREGRALSTFAAPAAWDDVGTLGTYLHANARWLGGRGEDAFVGEGAVVEAGVSVIGSVVGAGARVRGSGVLRGCVVWPGAEVVVEGELSGAVVTAGGVTAPAGGLKATEGAPAWWRGASG</sequence>
<comment type="caution">
    <text evidence="2">The sequence shown here is derived from an EMBL/GenBank/DDBJ whole genome shotgun (WGS) entry which is preliminary data.</text>
</comment>
<dbReference type="Proteomes" id="UP000019678">
    <property type="component" value="Unassembled WGS sequence"/>
</dbReference>
<keyword evidence="2" id="KW-0808">Transferase</keyword>
<dbReference type="eggNOG" id="COG1208">
    <property type="taxonomic scope" value="Bacteria"/>
</dbReference>
<keyword evidence="3" id="KW-1185">Reference proteome</keyword>
<dbReference type="PANTHER" id="PTHR22572">
    <property type="entry name" value="SUGAR-1-PHOSPHATE GUANYL TRANSFERASE"/>
    <property type="match status" value="1"/>
</dbReference>
<evidence type="ECO:0000313" key="3">
    <source>
        <dbReference type="Proteomes" id="UP000019678"/>
    </source>
</evidence>
<dbReference type="Gene3D" id="3.90.550.10">
    <property type="entry name" value="Spore Coat Polysaccharide Biosynthesis Protein SpsA, Chain A"/>
    <property type="match status" value="1"/>
</dbReference>
<proteinExistence type="predicted"/>
<evidence type="ECO:0000313" key="2">
    <source>
        <dbReference type="EMBL" id="EYF07861.1"/>
    </source>
</evidence>
<dbReference type="AlphaFoldDB" id="A0A017TGW3"/>
<feature type="domain" description="Nucleotidyl transferase" evidence="1">
    <location>
        <begin position="25"/>
        <end position="249"/>
    </location>
</feature>
<dbReference type="InterPro" id="IPR029044">
    <property type="entry name" value="Nucleotide-diphossugar_trans"/>
</dbReference>
<evidence type="ECO:0000259" key="1">
    <source>
        <dbReference type="Pfam" id="PF00483"/>
    </source>
</evidence>
<organism evidence="2 3">
    <name type="scientific">Chondromyces apiculatus DSM 436</name>
    <dbReference type="NCBI Taxonomy" id="1192034"/>
    <lineage>
        <taxon>Bacteria</taxon>
        <taxon>Pseudomonadati</taxon>
        <taxon>Myxococcota</taxon>
        <taxon>Polyangia</taxon>
        <taxon>Polyangiales</taxon>
        <taxon>Polyangiaceae</taxon>
        <taxon>Chondromyces</taxon>
    </lineage>
</organism>
<keyword evidence="2" id="KW-0548">Nucleotidyltransferase</keyword>
<dbReference type="SUPFAM" id="SSF53448">
    <property type="entry name" value="Nucleotide-diphospho-sugar transferases"/>
    <property type="match status" value="1"/>
</dbReference>
<dbReference type="STRING" id="1192034.CAP_6883"/>
<accession>A0A017TGW3</accession>
<reference evidence="2 3" key="1">
    <citation type="submission" date="2013-05" db="EMBL/GenBank/DDBJ databases">
        <title>Genome assembly of Chondromyces apiculatus DSM 436.</title>
        <authorList>
            <person name="Sharma G."/>
            <person name="Khatri I."/>
            <person name="Kaur C."/>
            <person name="Mayilraj S."/>
            <person name="Subramanian S."/>
        </authorList>
    </citation>
    <scope>NUCLEOTIDE SEQUENCE [LARGE SCALE GENOMIC DNA]</scope>
    <source>
        <strain evidence="2 3">DSM 436</strain>
    </source>
</reference>
<dbReference type="InterPro" id="IPR005835">
    <property type="entry name" value="NTP_transferase_dom"/>
</dbReference>
<dbReference type="EMBL" id="ASRX01000006">
    <property type="protein sequence ID" value="EYF07861.1"/>
    <property type="molecule type" value="Genomic_DNA"/>
</dbReference>
<dbReference type="Pfam" id="PF00483">
    <property type="entry name" value="NTP_transferase"/>
    <property type="match status" value="1"/>
</dbReference>
<gene>
    <name evidence="2" type="ORF">CAP_6883</name>
</gene>
<dbReference type="InterPro" id="IPR050486">
    <property type="entry name" value="Mannose-1P_guanyltransferase"/>
</dbReference>
<name>A0A017TGW3_9BACT</name>
<protein>
    <submittedName>
        <fullName evidence="2">Mannose-1-phosphate guanylyltransferase</fullName>
    </submittedName>
</protein>
<dbReference type="GO" id="GO:0016779">
    <property type="term" value="F:nucleotidyltransferase activity"/>
    <property type="evidence" value="ECO:0007669"/>
    <property type="project" value="UniProtKB-KW"/>
</dbReference>